<organism evidence="1 2">
    <name type="scientific">Chrysochromulina tobinii</name>
    <dbReference type="NCBI Taxonomy" id="1460289"/>
    <lineage>
        <taxon>Eukaryota</taxon>
        <taxon>Haptista</taxon>
        <taxon>Haptophyta</taxon>
        <taxon>Prymnesiophyceae</taxon>
        <taxon>Prymnesiales</taxon>
        <taxon>Chrysochromulinaceae</taxon>
        <taxon>Chrysochromulina</taxon>
    </lineage>
</organism>
<sequence length="140" mass="14884">MAAALGWARVSATFTDAISMTPSLNAQDVAPSALTFFFEATPVVSALQPEGFEGSAYAGVLLSQYAAYFRPRLVAAKKEGIGHADTPGTSALMPTAATAADEPPARQCPPYARADLRRDEAIITTLAQLFIKRPSEWTVH</sequence>
<protein>
    <submittedName>
        <fullName evidence="1">Uncharacterized protein</fullName>
    </submittedName>
</protein>
<reference evidence="2" key="1">
    <citation type="journal article" date="2015" name="PLoS Genet.">
        <title>Genome Sequence and Transcriptome Analyses of Chrysochromulina tobin: Metabolic Tools for Enhanced Algal Fitness in the Prominent Order Prymnesiales (Haptophyceae).</title>
        <authorList>
            <person name="Hovde B.T."/>
            <person name="Deodato C.R."/>
            <person name="Hunsperger H.M."/>
            <person name="Ryken S.A."/>
            <person name="Yost W."/>
            <person name="Jha R.K."/>
            <person name="Patterson J."/>
            <person name="Monnat R.J. Jr."/>
            <person name="Barlow S.B."/>
            <person name="Starkenburg S.R."/>
            <person name="Cattolico R.A."/>
        </authorList>
    </citation>
    <scope>NUCLEOTIDE SEQUENCE</scope>
    <source>
        <strain evidence="2">CCMP291</strain>
    </source>
</reference>
<proteinExistence type="predicted"/>
<evidence type="ECO:0000313" key="2">
    <source>
        <dbReference type="Proteomes" id="UP000037460"/>
    </source>
</evidence>
<dbReference type="EMBL" id="JWZX01000834">
    <property type="protein sequence ID" value="KOO35523.1"/>
    <property type="molecule type" value="Genomic_DNA"/>
</dbReference>
<name>A0A0M0KAT8_9EUKA</name>
<gene>
    <name evidence="1" type="ORF">Ctob_014921</name>
</gene>
<accession>A0A0M0KAT8</accession>
<comment type="caution">
    <text evidence="1">The sequence shown here is derived from an EMBL/GenBank/DDBJ whole genome shotgun (WGS) entry which is preliminary data.</text>
</comment>
<evidence type="ECO:0000313" key="1">
    <source>
        <dbReference type="EMBL" id="KOO35523.1"/>
    </source>
</evidence>
<keyword evidence="2" id="KW-1185">Reference proteome</keyword>
<dbReference type="Proteomes" id="UP000037460">
    <property type="component" value="Unassembled WGS sequence"/>
</dbReference>
<dbReference type="AlphaFoldDB" id="A0A0M0KAT8"/>